<proteinExistence type="predicted"/>
<evidence type="ECO:0000313" key="1">
    <source>
        <dbReference type="EMBL" id="GFD03666.1"/>
    </source>
</evidence>
<sequence length="93" mass="9798">LLRFAVGAVQGIPFADAVEIHLVEHQVAALHERVGGMFLDAFRKDFDGDVAGQLVDFLGHHQGLVTADGVHGGAELAVDVADLERIRVSASGV</sequence>
<comment type="caution">
    <text evidence="1">The sequence shown here is derived from an EMBL/GenBank/DDBJ whole genome shotgun (WGS) entry which is preliminary data.</text>
</comment>
<name>A0A699T411_TANCI</name>
<organism evidence="1">
    <name type="scientific">Tanacetum cinerariifolium</name>
    <name type="common">Dalmatian daisy</name>
    <name type="synonym">Chrysanthemum cinerariifolium</name>
    <dbReference type="NCBI Taxonomy" id="118510"/>
    <lineage>
        <taxon>Eukaryota</taxon>
        <taxon>Viridiplantae</taxon>
        <taxon>Streptophyta</taxon>
        <taxon>Embryophyta</taxon>
        <taxon>Tracheophyta</taxon>
        <taxon>Spermatophyta</taxon>
        <taxon>Magnoliopsida</taxon>
        <taxon>eudicotyledons</taxon>
        <taxon>Gunneridae</taxon>
        <taxon>Pentapetalae</taxon>
        <taxon>asterids</taxon>
        <taxon>campanulids</taxon>
        <taxon>Asterales</taxon>
        <taxon>Asteraceae</taxon>
        <taxon>Asteroideae</taxon>
        <taxon>Anthemideae</taxon>
        <taxon>Anthemidinae</taxon>
        <taxon>Tanacetum</taxon>
    </lineage>
</organism>
<gene>
    <name evidence="1" type="ORF">Tci_875635</name>
</gene>
<feature type="non-terminal residue" evidence="1">
    <location>
        <position position="1"/>
    </location>
</feature>
<protein>
    <submittedName>
        <fullName evidence="1">Uncharacterized protein</fullName>
    </submittedName>
</protein>
<dbReference type="AlphaFoldDB" id="A0A699T411"/>
<dbReference type="EMBL" id="BKCJ011206551">
    <property type="protein sequence ID" value="GFD03666.1"/>
    <property type="molecule type" value="Genomic_DNA"/>
</dbReference>
<reference evidence="1" key="1">
    <citation type="journal article" date="2019" name="Sci. Rep.">
        <title>Draft genome of Tanacetum cinerariifolium, the natural source of mosquito coil.</title>
        <authorList>
            <person name="Yamashiro T."/>
            <person name="Shiraishi A."/>
            <person name="Satake H."/>
            <person name="Nakayama K."/>
        </authorList>
    </citation>
    <scope>NUCLEOTIDE SEQUENCE</scope>
</reference>
<accession>A0A699T411</accession>